<dbReference type="PANTHER" id="PTHR12659:SF7">
    <property type="entry name" value="CROSSVEINLESS C, ISOFORM C"/>
    <property type="match status" value="1"/>
</dbReference>
<feature type="compositionally biased region" description="Polar residues" evidence="3">
    <location>
        <begin position="69"/>
        <end position="78"/>
    </location>
</feature>
<feature type="region of interest" description="Disordered" evidence="3">
    <location>
        <begin position="200"/>
        <end position="236"/>
    </location>
</feature>
<dbReference type="InterPro" id="IPR000198">
    <property type="entry name" value="RhoGAP_dom"/>
</dbReference>
<dbReference type="Gene3D" id="1.10.555.10">
    <property type="entry name" value="Rho GTPase activation protein"/>
    <property type="match status" value="1"/>
</dbReference>
<keyword evidence="1" id="KW-0343">GTPase activation</keyword>
<dbReference type="AlphaFoldDB" id="A0A7E5W5K9"/>
<evidence type="ECO:0000313" key="7">
    <source>
        <dbReference type="RefSeq" id="XP_026735919.1"/>
    </source>
</evidence>
<feature type="compositionally biased region" description="Polar residues" evidence="3">
    <location>
        <begin position="250"/>
        <end position="269"/>
    </location>
</feature>
<accession>A0A7E5W5K9</accession>
<evidence type="ECO:0000256" key="1">
    <source>
        <dbReference type="ARBA" id="ARBA00022468"/>
    </source>
</evidence>
<dbReference type="PROSITE" id="PS50238">
    <property type="entry name" value="RHOGAP"/>
    <property type="match status" value="1"/>
</dbReference>
<dbReference type="SUPFAM" id="SSF48350">
    <property type="entry name" value="GTPase activation domain, GAP"/>
    <property type="match status" value="1"/>
</dbReference>
<sequence>MKRVKESGAEFRKKRAKKAADAKKSQGALLKYFSSSSGSKATLTSSVASCSSGSDSSAQEEDVPGVAVGSSSGPTTEQGQDEVDSPDVPQASSHKPAEKVNVAKEDIIEIVPSAPAEVKDVNLDDVGCWPSPMTDEVRTLLVRRGSDSVQHIDSKFADVVRSGTSTKGGTRKLTKEWFYMNIQIVYLTFLPRFRDRSLKRDKSASRSSELDSSPNSAGSRSHDGDQDDDDDSLDMKSKKNNIQRWYSFRTSTLNGGPKANNTLTPTPNQKDPDSYLSRPMSSLSCGQLHILRKLALLRLTACMERYCPSHKSGWNWELPKLIRKIKTPDYKDKTVFGVPLTVSLQRTGHALPKPIQCALNWLKNNALDQMGIFRKAGVKSRIAKLRTTVEAAGASNASFAIENLNTIEPNQSSLNFDGAQAHDVADMVKQYFRELPDALLTNKLSETFIAIFQHVPEPLRPDAVQCALLLLPEEHLEALHSLLIFLGEVAEHSAVNQMTASNLAVCLAPTLLRLHHAPPQTGSTKEGNSNRMVIESVADQRQISESRAAHACLLLLIQKHEQLFLAPADMLARCKFNYFEESVALEELGADFNQDWKGFQQACIKALLKEAKEKTRGWMSVSGAAPHVELCCKKVGDGHPLRLWRATTDVEAPPQEVMQRILRERHIWDDSLVKWRVAEKLGTNAEVFQYITASSINLPSRDYCVLRSWQQGGGGGGGGGWCAVAETSVAHSAGAASAAGGAAGGAGAAPAAASARGVVLASRYLAQPAGKGRSRLVHLARVDTMGRTPEWYNKCYGHICALYLARIRASFKHNTEGPESNV</sequence>
<feature type="domain" description="START" evidence="5">
    <location>
        <begin position="599"/>
        <end position="792"/>
    </location>
</feature>
<dbReference type="InterPro" id="IPR023393">
    <property type="entry name" value="START-like_dom_sf"/>
</dbReference>
<feature type="region of interest" description="Disordered" evidence="3">
    <location>
        <begin position="1"/>
        <end position="99"/>
    </location>
</feature>
<dbReference type="PROSITE" id="PS50848">
    <property type="entry name" value="START"/>
    <property type="match status" value="1"/>
</dbReference>
<feature type="compositionally biased region" description="Low complexity" evidence="3">
    <location>
        <begin position="34"/>
        <end position="57"/>
    </location>
</feature>
<organism evidence="6 7">
    <name type="scientific">Trichoplusia ni</name>
    <name type="common">Cabbage looper</name>
    <dbReference type="NCBI Taxonomy" id="7111"/>
    <lineage>
        <taxon>Eukaryota</taxon>
        <taxon>Metazoa</taxon>
        <taxon>Ecdysozoa</taxon>
        <taxon>Arthropoda</taxon>
        <taxon>Hexapoda</taxon>
        <taxon>Insecta</taxon>
        <taxon>Pterygota</taxon>
        <taxon>Neoptera</taxon>
        <taxon>Endopterygota</taxon>
        <taxon>Lepidoptera</taxon>
        <taxon>Glossata</taxon>
        <taxon>Ditrysia</taxon>
        <taxon>Noctuoidea</taxon>
        <taxon>Noctuidae</taxon>
        <taxon>Plusiinae</taxon>
        <taxon>Trichoplusia</taxon>
    </lineage>
</organism>
<dbReference type="GO" id="GO:0008289">
    <property type="term" value="F:lipid binding"/>
    <property type="evidence" value="ECO:0007669"/>
    <property type="project" value="InterPro"/>
</dbReference>
<dbReference type="GO" id="GO:0005096">
    <property type="term" value="F:GTPase activator activity"/>
    <property type="evidence" value="ECO:0007669"/>
    <property type="project" value="UniProtKB-KW"/>
</dbReference>
<dbReference type="Pfam" id="PF01852">
    <property type="entry name" value="START"/>
    <property type="match status" value="1"/>
</dbReference>
<dbReference type="InterPro" id="IPR002913">
    <property type="entry name" value="START_lipid-bd_dom"/>
</dbReference>
<dbReference type="PANTHER" id="PTHR12659">
    <property type="entry name" value="RHO-TYPE GTPASE ACTIVATING PROTEIN"/>
    <property type="match status" value="1"/>
</dbReference>
<feature type="domain" description="Rho-GAP" evidence="4">
    <location>
        <begin position="338"/>
        <end position="564"/>
    </location>
</feature>
<dbReference type="SUPFAM" id="SSF55961">
    <property type="entry name" value="Bet v1-like"/>
    <property type="match status" value="1"/>
</dbReference>
<evidence type="ECO:0000313" key="6">
    <source>
        <dbReference type="Proteomes" id="UP000322000"/>
    </source>
</evidence>
<dbReference type="SMART" id="SM00324">
    <property type="entry name" value="RhoGAP"/>
    <property type="match status" value="1"/>
</dbReference>
<dbReference type="GeneID" id="113499603"/>
<name>A0A7E5W5K9_TRINI</name>
<dbReference type="InterPro" id="IPR008936">
    <property type="entry name" value="Rho_GTPase_activation_prot"/>
</dbReference>
<evidence type="ECO:0000256" key="3">
    <source>
        <dbReference type="SAM" id="MobiDB-lite"/>
    </source>
</evidence>
<keyword evidence="2" id="KW-0597">Phosphoprotein</keyword>
<feature type="region of interest" description="Disordered" evidence="3">
    <location>
        <begin position="250"/>
        <end position="277"/>
    </location>
</feature>
<protein>
    <submittedName>
        <fullName evidence="7">StAR-related lipid transfer protein 13-like</fullName>
    </submittedName>
</protein>
<gene>
    <name evidence="7" type="primary">LOC113499603</name>
</gene>
<evidence type="ECO:0000259" key="4">
    <source>
        <dbReference type="PROSITE" id="PS50238"/>
    </source>
</evidence>
<dbReference type="Gene3D" id="3.30.530.20">
    <property type="match status" value="1"/>
</dbReference>
<dbReference type="OrthoDB" id="10003330at2759"/>
<evidence type="ECO:0000259" key="5">
    <source>
        <dbReference type="PROSITE" id="PS50848"/>
    </source>
</evidence>
<dbReference type="SMART" id="SM00234">
    <property type="entry name" value="START"/>
    <property type="match status" value="1"/>
</dbReference>
<proteinExistence type="predicted"/>
<feature type="compositionally biased region" description="Polar residues" evidence="3">
    <location>
        <begin position="205"/>
        <end position="219"/>
    </location>
</feature>
<dbReference type="InParanoid" id="A0A7E5W5K9"/>
<dbReference type="KEGG" id="tnl:113499603"/>
<keyword evidence="6" id="KW-1185">Reference proteome</keyword>
<dbReference type="Pfam" id="PF00620">
    <property type="entry name" value="RhoGAP"/>
    <property type="match status" value="1"/>
</dbReference>
<dbReference type="GO" id="GO:0007165">
    <property type="term" value="P:signal transduction"/>
    <property type="evidence" value="ECO:0007669"/>
    <property type="project" value="InterPro"/>
</dbReference>
<dbReference type="GO" id="GO:0035023">
    <property type="term" value="P:regulation of Rho protein signal transduction"/>
    <property type="evidence" value="ECO:0007669"/>
    <property type="project" value="TreeGrafter"/>
</dbReference>
<feature type="compositionally biased region" description="Basic and acidic residues" evidence="3">
    <location>
        <begin position="1"/>
        <end position="11"/>
    </location>
</feature>
<dbReference type="RefSeq" id="XP_026735919.1">
    <property type="nucleotide sequence ID" value="XM_026880118.1"/>
</dbReference>
<reference evidence="7" key="1">
    <citation type="submission" date="2025-08" db="UniProtKB">
        <authorList>
            <consortium name="RefSeq"/>
        </authorList>
    </citation>
    <scope>IDENTIFICATION</scope>
</reference>
<evidence type="ECO:0000256" key="2">
    <source>
        <dbReference type="ARBA" id="ARBA00022553"/>
    </source>
</evidence>
<dbReference type="GO" id="GO:0030036">
    <property type="term" value="P:actin cytoskeleton organization"/>
    <property type="evidence" value="ECO:0007669"/>
    <property type="project" value="TreeGrafter"/>
</dbReference>
<dbReference type="Proteomes" id="UP000322000">
    <property type="component" value="Chromosome 12"/>
</dbReference>